<dbReference type="InterPro" id="IPR005182">
    <property type="entry name" value="YdbS-like_PH"/>
</dbReference>
<name>A0A1N6V017_9MICO</name>
<feature type="region of interest" description="Disordered" evidence="1">
    <location>
        <begin position="171"/>
        <end position="197"/>
    </location>
</feature>
<accession>A0A1N6V017</accession>
<sequence>MNDAPATDDLVWHRVHPVTPLVRGWTVIAVLLVVVGQQTLNGLPEGENLLEGDRWWMILLGILVVGLVGLGYSAVAWRMTSYAVDDESVHLRTGVLFRQQRKARLDRLQAVDVVQPLLARFFGLAELKLEVAGGADSGVKLGFLKEAEANRLRNDLLARAAGLRVARERPAAATAPGAPGAPAVPGAPGAVDTPAGEVTVPATDAPSFVAEAPEQPVTAVGPGRLVASLVRSGATVGLVLGVLGIAGVVVGTREIGILFSALPAVLGFGGFLFSRFTGEFGFRSAISPDGIRLRHGLLETRSQTIPPGRVQAVRLRQGPFWRGPDWWRVDVNVAGYGVSTDGTDSTSVLLPVGTRDEALAALWLVLPDLGTPDPRSLLDEGLSGLDAGQHFVASPRRARLLDLVAWRRNGFSVTDRALLLRGGRVFRTLVVVPHERTQSLGLEQGPLQRRLDVASFTVHSTPGPVSPQVRHLDAGDAARLLDTQAERAREARAHAGPELWMRRDDVPLEENA</sequence>
<dbReference type="InterPro" id="IPR014529">
    <property type="entry name" value="UCP026631"/>
</dbReference>
<organism evidence="4 5">
    <name type="scientific">Cellulosimicrobium aquatile</name>
    <dbReference type="NCBI Taxonomy" id="1612203"/>
    <lineage>
        <taxon>Bacteria</taxon>
        <taxon>Bacillati</taxon>
        <taxon>Actinomycetota</taxon>
        <taxon>Actinomycetes</taxon>
        <taxon>Micrococcales</taxon>
        <taxon>Promicromonosporaceae</taxon>
        <taxon>Cellulosimicrobium</taxon>
    </lineage>
</organism>
<proteinExistence type="predicted"/>
<evidence type="ECO:0000313" key="4">
    <source>
        <dbReference type="EMBL" id="SIQ71184.1"/>
    </source>
</evidence>
<evidence type="ECO:0000259" key="3">
    <source>
        <dbReference type="Pfam" id="PF03703"/>
    </source>
</evidence>
<feature type="transmembrane region" description="Helical" evidence="2">
    <location>
        <begin position="21"/>
        <end position="40"/>
    </location>
</feature>
<keyword evidence="2" id="KW-0472">Membrane</keyword>
<evidence type="ECO:0000256" key="1">
    <source>
        <dbReference type="SAM" id="MobiDB-lite"/>
    </source>
</evidence>
<dbReference type="PIRSF" id="PIRSF026631">
    <property type="entry name" value="UCP026631"/>
    <property type="match status" value="1"/>
</dbReference>
<evidence type="ECO:0000256" key="2">
    <source>
        <dbReference type="SAM" id="Phobius"/>
    </source>
</evidence>
<feature type="domain" description="YdbS-like PH" evidence="3">
    <location>
        <begin position="406"/>
        <end position="483"/>
    </location>
</feature>
<protein>
    <submittedName>
        <fullName evidence="4">Putative membrane protein</fullName>
    </submittedName>
</protein>
<evidence type="ECO:0000313" key="5">
    <source>
        <dbReference type="Proteomes" id="UP000186235"/>
    </source>
</evidence>
<feature type="domain" description="YdbS-like PH" evidence="3">
    <location>
        <begin position="77"/>
        <end position="154"/>
    </location>
</feature>
<feature type="transmembrane region" description="Helical" evidence="2">
    <location>
        <begin position="55"/>
        <end position="75"/>
    </location>
</feature>
<gene>
    <name evidence="4" type="ORF">SAMN05518682_3356</name>
</gene>
<feature type="compositionally biased region" description="Low complexity" evidence="1">
    <location>
        <begin position="171"/>
        <end position="196"/>
    </location>
</feature>
<dbReference type="PANTHER" id="PTHR34473">
    <property type="entry name" value="UPF0699 TRANSMEMBRANE PROTEIN YDBS"/>
    <property type="match status" value="1"/>
</dbReference>
<dbReference type="PANTHER" id="PTHR34473:SF2">
    <property type="entry name" value="UPF0699 TRANSMEMBRANE PROTEIN YDBT"/>
    <property type="match status" value="1"/>
</dbReference>
<keyword evidence="2" id="KW-0812">Transmembrane</keyword>
<feature type="transmembrane region" description="Helical" evidence="2">
    <location>
        <begin position="255"/>
        <end position="273"/>
    </location>
</feature>
<dbReference type="Proteomes" id="UP000186235">
    <property type="component" value="Unassembled WGS sequence"/>
</dbReference>
<keyword evidence="2" id="KW-1133">Transmembrane helix</keyword>
<dbReference type="EMBL" id="FTMI01000007">
    <property type="protein sequence ID" value="SIQ71184.1"/>
    <property type="molecule type" value="Genomic_DNA"/>
</dbReference>
<dbReference type="AlphaFoldDB" id="A0A1N6V017"/>
<keyword evidence="5" id="KW-1185">Reference proteome</keyword>
<dbReference type="RefSeq" id="WP_076406147.1">
    <property type="nucleotide sequence ID" value="NZ_FTMI01000007.1"/>
</dbReference>
<feature type="transmembrane region" description="Helical" evidence="2">
    <location>
        <begin position="229"/>
        <end position="249"/>
    </location>
</feature>
<feature type="domain" description="YdbS-like PH" evidence="3">
    <location>
        <begin position="282"/>
        <end position="345"/>
    </location>
</feature>
<reference evidence="5" key="1">
    <citation type="submission" date="2017-01" db="EMBL/GenBank/DDBJ databases">
        <authorList>
            <person name="Varghese N."/>
            <person name="Submissions S."/>
        </authorList>
    </citation>
    <scope>NUCLEOTIDE SEQUENCE [LARGE SCALE GENOMIC DNA]</scope>
    <source>
        <strain evidence="5">3bp</strain>
    </source>
</reference>
<dbReference type="Pfam" id="PF03703">
    <property type="entry name" value="bPH_2"/>
    <property type="match status" value="3"/>
</dbReference>